<protein>
    <submittedName>
        <fullName evidence="1">Uncharacterized protein</fullName>
    </submittedName>
</protein>
<gene>
    <name evidence="1" type="ORF">C1I98_36775</name>
</gene>
<evidence type="ECO:0000313" key="2">
    <source>
        <dbReference type="Proteomes" id="UP000248544"/>
    </source>
</evidence>
<sequence>MTEMVPNPLRAALVEALKAVEPLIKEIDTAIDGPFQKFHSGKVWSGPTAKRFDVEFGQYRGRSRRAGEEVVADIRAFLARTPEQVTVEEAKAISSRYGLA</sequence>
<dbReference type="Proteomes" id="UP000248544">
    <property type="component" value="Unassembled WGS sequence"/>
</dbReference>
<dbReference type="EMBL" id="POUA01000557">
    <property type="protein sequence ID" value="PZG22170.1"/>
    <property type="molecule type" value="Genomic_DNA"/>
</dbReference>
<name>A0A2W2F9I4_9ACTN</name>
<proteinExistence type="predicted"/>
<dbReference type="RefSeq" id="WP_111171894.1">
    <property type="nucleotide sequence ID" value="NZ_POUA01000557.1"/>
</dbReference>
<dbReference type="AlphaFoldDB" id="A0A2W2F9I4"/>
<comment type="caution">
    <text evidence="1">The sequence shown here is derived from an EMBL/GenBank/DDBJ whole genome shotgun (WGS) entry which is preliminary data.</text>
</comment>
<organism evidence="1 2">
    <name type="scientific">Spongiactinospora gelatinilytica</name>
    <dbReference type="NCBI Taxonomy" id="2666298"/>
    <lineage>
        <taxon>Bacteria</taxon>
        <taxon>Bacillati</taxon>
        <taxon>Actinomycetota</taxon>
        <taxon>Actinomycetes</taxon>
        <taxon>Streptosporangiales</taxon>
        <taxon>Streptosporangiaceae</taxon>
        <taxon>Spongiactinospora</taxon>
    </lineage>
</organism>
<reference evidence="1 2" key="1">
    <citation type="submission" date="2018-01" db="EMBL/GenBank/DDBJ databases">
        <title>Draft genome sequence of Sphaerisporangium sp. 7K107.</title>
        <authorList>
            <person name="Sahin N."/>
            <person name="Saygin H."/>
            <person name="Ay H."/>
        </authorList>
    </citation>
    <scope>NUCLEOTIDE SEQUENCE [LARGE SCALE GENOMIC DNA]</scope>
    <source>
        <strain evidence="1 2">7K107</strain>
    </source>
</reference>
<keyword evidence="2" id="KW-1185">Reference proteome</keyword>
<accession>A0A2W2F9I4</accession>
<evidence type="ECO:0000313" key="1">
    <source>
        <dbReference type="EMBL" id="PZG22170.1"/>
    </source>
</evidence>